<feature type="compositionally biased region" description="Basic residues" evidence="1">
    <location>
        <begin position="37"/>
        <end position="50"/>
    </location>
</feature>
<evidence type="ECO:0000256" key="1">
    <source>
        <dbReference type="SAM" id="MobiDB-lite"/>
    </source>
</evidence>
<organism evidence="3 4">
    <name type="scientific">Choiromyces venosus 120613-1</name>
    <dbReference type="NCBI Taxonomy" id="1336337"/>
    <lineage>
        <taxon>Eukaryota</taxon>
        <taxon>Fungi</taxon>
        <taxon>Dikarya</taxon>
        <taxon>Ascomycota</taxon>
        <taxon>Pezizomycotina</taxon>
        <taxon>Pezizomycetes</taxon>
        <taxon>Pezizales</taxon>
        <taxon>Tuberaceae</taxon>
        <taxon>Choiromyces</taxon>
    </lineage>
</organism>
<dbReference type="AlphaFoldDB" id="A0A3N4JA46"/>
<feature type="region of interest" description="Disordered" evidence="1">
    <location>
        <begin position="1"/>
        <end position="85"/>
    </location>
</feature>
<keyword evidence="2" id="KW-1133">Transmembrane helix</keyword>
<evidence type="ECO:0000256" key="2">
    <source>
        <dbReference type="SAM" id="Phobius"/>
    </source>
</evidence>
<feature type="compositionally biased region" description="Low complexity" evidence="1">
    <location>
        <begin position="62"/>
        <end position="78"/>
    </location>
</feature>
<sequence length="452" mass="48346">MLPFQTSPSPSRSSNLLERGGARGGSLVYQQATRATPRSRLRKRQKRCNCRMRSIPKPTLPRPLSTTTTKTTTRSPTTWETGAGTRFPVSVNREDNLMAAANAISEGSDRTSPVQGLNHTLLVVIVVLATLVFVISLGITAFCLRRRRRKQKEQSARQGRPLSEEEEEAQVRLSPLGSVAVFPRFNNDIPRPDSTTLPIQGHLVAPTTAATALLKEKSSTSTPPKMHGASGSPFQVENMLSRYTSASSSASNPRNAGSANSSSRADADMPAITALSGTPPTSTSAAAGLSRIYQGFVGPIVPPLPVVLQPTLLPEPPPPPPPLFAAPMQRSSDDAVARVRGNRPLRHWRGKSKSSTKSSTSSSAGSGNKLRKKIKRSGMEVEVEVGQGGEMGSRVAQSPISFSRAMVRSSAGSMGNWVSLWESSSDEEGGRGRGIGRRRRGEKKRVAVLAGI</sequence>
<feature type="region of interest" description="Disordered" evidence="1">
    <location>
        <begin position="420"/>
        <end position="452"/>
    </location>
</feature>
<reference evidence="3 4" key="1">
    <citation type="journal article" date="2018" name="Nat. Ecol. Evol.">
        <title>Pezizomycetes genomes reveal the molecular basis of ectomycorrhizal truffle lifestyle.</title>
        <authorList>
            <person name="Murat C."/>
            <person name="Payen T."/>
            <person name="Noel B."/>
            <person name="Kuo A."/>
            <person name="Morin E."/>
            <person name="Chen J."/>
            <person name="Kohler A."/>
            <person name="Krizsan K."/>
            <person name="Balestrini R."/>
            <person name="Da Silva C."/>
            <person name="Montanini B."/>
            <person name="Hainaut M."/>
            <person name="Levati E."/>
            <person name="Barry K.W."/>
            <person name="Belfiori B."/>
            <person name="Cichocki N."/>
            <person name="Clum A."/>
            <person name="Dockter R.B."/>
            <person name="Fauchery L."/>
            <person name="Guy J."/>
            <person name="Iotti M."/>
            <person name="Le Tacon F."/>
            <person name="Lindquist E.A."/>
            <person name="Lipzen A."/>
            <person name="Malagnac F."/>
            <person name="Mello A."/>
            <person name="Molinier V."/>
            <person name="Miyauchi S."/>
            <person name="Poulain J."/>
            <person name="Riccioni C."/>
            <person name="Rubini A."/>
            <person name="Sitrit Y."/>
            <person name="Splivallo R."/>
            <person name="Traeger S."/>
            <person name="Wang M."/>
            <person name="Zifcakova L."/>
            <person name="Wipf D."/>
            <person name="Zambonelli A."/>
            <person name="Paolocci F."/>
            <person name="Nowrousian M."/>
            <person name="Ottonello S."/>
            <person name="Baldrian P."/>
            <person name="Spatafora J.W."/>
            <person name="Henrissat B."/>
            <person name="Nagy L.G."/>
            <person name="Aury J.M."/>
            <person name="Wincker P."/>
            <person name="Grigoriev I.V."/>
            <person name="Bonfante P."/>
            <person name="Martin F.M."/>
        </authorList>
    </citation>
    <scope>NUCLEOTIDE SEQUENCE [LARGE SCALE GENOMIC DNA]</scope>
    <source>
        <strain evidence="3 4">120613-1</strain>
    </source>
</reference>
<gene>
    <name evidence="3" type="ORF">L873DRAFT_1337936</name>
</gene>
<protein>
    <submittedName>
        <fullName evidence="3">Uncharacterized protein</fullName>
    </submittedName>
</protein>
<keyword evidence="2" id="KW-0472">Membrane</keyword>
<dbReference type="EMBL" id="ML120429">
    <property type="protein sequence ID" value="RPA95106.1"/>
    <property type="molecule type" value="Genomic_DNA"/>
</dbReference>
<feature type="region of interest" description="Disordered" evidence="1">
    <location>
        <begin position="243"/>
        <end position="265"/>
    </location>
</feature>
<evidence type="ECO:0000313" key="3">
    <source>
        <dbReference type="EMBL" id="RPA95106.1"/>
    </source>
</evidence>
<keyword evidence="2" id="KW-0812">Transmembrane</keyword>
<accession>A0A3N4JA46</accession>
<feature type="region of interest" description="Disordered" evidence="1">
    <location>
        <begin position="341"/>
        <end position="394"/>
    </location>
</feature>
<feature type="compositionally biased region" description="Low complexity" evidence="1">
    <location>
        <begin position="355"/>
        <end position="367"/>
    </location>
</feature>
<feature type="compositionally biased region" description="Basic residues" evidence="1">
    <location>
        <begin position="434"/>
        <end position="443"/>
    </location>
</feature>
<name>A0A3N4JA46_9PEZI</name>
<feature type="transmembrane region" description="Helical" evidence="2">
    <location>
        <begin position="121"/>
        <end position="144"/>
    </location>
</feature>
<dbReference type="Proteomes" id="UP000276215">
    <property type="component" value="Unassembled WGS sequence"/>
</dbReference>
<feature type="compositionally biased region" description="Basic residues" evidence="1">
    <location>
        <begin position="341"/>
        <end position="354"/>
    </location>
</feature>
<proteinExistence type="predicted"/>
<feature type="compositionally biased region" description="Low complexity" evidence="1">
    <location>
        <begin position="243"/>
        <end position="264"/>
    </location>
</feature>
<feature type="compositionally biased region" description="Polar residues" evidence="1">
    <location>
        <begin position="1"/>
        <end position="16"/>
    </location>
</feature>
<keyword evidence="4" id="KW-1185">Reference proteome</keyword>
<evidence type="ECO:0000313" key="4">
    <source>
        <dbReference type="Proteomes" id="UP000276215"/>
    </source>
</evidence>